<evidence type="ECO:0000313" key="1">
    <source>
        <dbReference type="EMBL" id="MCK2214513.1"/>
    </source>
</evidence>
<comment type="caution">
    <text evidence="1">The sequence shown here is derived from an EMBL/GenBank/DDBJ whole genome shotgun (WGS) entry which is preliminary data.</text>
</comment>
<proteinExistence type="predicted"/>
<sequence>MADIPADSRFEPLAAEIRTLLEARGYRLPPGGDHIRELVLERVDLALQNLVEIFEGRTR</sequence>
<gene>
    <name evidence="1" type="ORF">MF672_012030</name>
</gene>
<dbReference type="Proteomes" id="UP001317259">
    <property type="component" value="Unassembled WGS sequence"/>
</dbReference>
<dbReference type="EMBL" id="JAKRKC020000001">
    <property type="protein sequence ID" value="MCK2214513.1"/>
    <property type="molecule type" value="Genomic_DNA"/>
</dbReference>
<accession>A0ABT0FRH2</accession>
<protein>
    <submittedName>
        <fullName evidence="1">Uncharacterized protein</fullName>
    </submittedName>
</protein>
<reference evidence="1 2" key="1">
    <citation type="submission" date="2022-04" db="EMBL/GenBank/DDBJ databases">
        <title>Genome draft of Actinomadura sp. ATCC 31491.</title>
        <authorList>
            <person name="Shi X."/>
            <person name="Du Y."/>
        </authorList>
    </citation>
    <scope>NUCLEOTIDE SEQUENCE [LARGE SCALE GENOMIC DNA]</scope>
    <source>
        <strain evidence="1 2">ATCC 31491</strain>
    </source>
</reference>
<evidence type="ECO:0000313" key="2">
    <source>
        <dbReference type="Proteomes" id="UP001317259"/>
    </source>
</evidence>
<name>A0ABT0FRH2_9ACTN</name>
<organism evidence="1 2">
    <name type="scientific">Actinomadura luzonensis</name>
    <dbReference type="NCBI Taxonomy" id="2805427"/>
    <lineage>
        <taxon>Bacteria</taxon>
        <taxon>Bacillati</taxon>
        <taxon>Actinomycetota</taxon>
        <taxon>Actinomycetes</taxon>
        <taxon>Streptosporangiales</taxon>
        <taxon>Thermomonosporaceae</taxon>
        <taxon>Actinomadura</taxon>
    </lineage>
</organism>
<dbReference type="RefSeq" id="WP_242374243.1">
    <property type="nucleotide sequence ID" value="NZ_JAKRKC020000001.1"/>
</dbReference>
<keyword evidence="2" id="KW-1185">Reference proteome</keyword>